<dbReference type="FunFam" id="2.60.260.20:FF:000013">
    <property type="entry name" value="DnaJ subfamily B member 11"/>
    <property type="match status" value="1"/>
</dbReference>
<dbReference type="FunFam" id="2.60.260.20:FF:000015">
    <property type="entry name" value="Heat shock protein 40"/>
    <property type="match status" value="1"/>
</dbReference>
<feature type="compositionally biased region" description="Acidic residues" evidence="2">
    <location>
        <begin position="1975"/>
        <end position="1989"/>
    </location>
</feature>
<dbReference type="InterPro" id="IPR029021">
    <property type="entry name" value="Prot-tyrosine_phosphatase-like"/>
</dbReference>
<dbReference type="InterPro" id="IPR002939">
    <property type="entry name" value="DnaJ_C"/>
</dbReference>
<dbReference type="OrthoDB" id="550424at2759"/>
<dbReference type="PROSITE" id="PS00636">
    <property type="entry name" value="DNAJ_1"/>
    <property type="match status" value="1"/>
</dbReference>
<dbReference type="PROSITE" id="PS50076">
    <property type="entry name" value="DNAJ_2"/>
    <property type="match status" value="1"/>
</dbReference>
<feature type="compositionally biased region" description="Low complexity" evidence="2">
    <location>
        <begin position="1846"/>
        <end position="1862"/>
    </location>
</feature>
<feature type="compositionally biased region" description="Basic and acidic residues" evidence="2">
    <location>
        <begin position="1865"/>
        <end position="1917"/>
    </location>
</feature>
<keyword evidence="5" id="KW-1185">Reference proteome</keyword>
<dbReference type="PANTHER" id="PTHR24078">
    <property type="entry name" value="DNAJ HOMOLOG SUBFAMILY C MEMBER"/>
    <property type="match status" value="1"/>
</dbReference>
<dbReference type="EMBL" id="LSRX01001350">
    <property type="protein sequence ID" value="OLP80749.1"/>
    <property type="molecule type" value="Genomic_DNA"/>
</dbReference>
<dbReference type="Gene3D" id="1.25.40.20">
    <property type="entry name" value="Ankyrin repeat-containing domain"/>
    <property type="match status" value="1"/>
</dbReference>
<dbReference type="InterPro" id="IPR051339">
    <property type="entry name" value="DnaJ_subfamily_B"/>
</dbReference>
<evidence type="ECO:0000313" key="5">
    <source>
        <dbReference type="Proteomes" id="UP000186817"/>
    </source>
</evidence>
<organism evidence="4 5">
    <name type="scientific">Symbiodinium microadriaticum</name>
    <name type="common">Dinoflagellate</name>
    <name type="synonym">Zooxanthella microadriatica</name>
    <dbReference type="NCBI Taxonomy" id="2951"/>
    <lineage>
        <taxon>Eukaryota</taxon>
        <taxon>Sar</taxon>
        <taxon>Alveolata</taxon>
        <taxon>Dinophyceae</taxon>
        <taxon>Suessiales</taxon>
        <taxon>Symbiodiniaceae</taxon>
        <taxon>Symbiodinium</taxon>
    </lineage>
</organism>
<dbReference type="PRINTS" id="PR00625">
    <property type="entry name" value="JDOMAIN"/>
</dbReference>
<reference evidence="4 5" key="1">
    <citation type="submission" date="2016-02" db="EMBL/GenBank/DDBJ databases">
        <title>Genome analysis of coral dinoflagellate symbionts highlights evolutionary adaptations to a symbiotic lifestyle.</title>
        <authorList>
            <person name="Aranda M."/>
            <person name="Li Y."/>
            <person name="Liew Y.J."/>
            <person name="Baumgarten S."/>
            <person name="Simakov O."/>
            <person name="Wilson M."/>
            <person name="Piel J."/>
            <person name="Ashoor H."/>
            <person name="Bougouffa S."/>
            <person name="Bajic V.B."/>
            <person name="Ryu T."/>
            <person name="Ravasi T."/>
            <person name="Bayer T."/>
            <person name="Micklem G."/>
            <person name="Kim H."/>
            <person name="Bhak J."/>
            <person name="Lajeunesse T.C."/>
            <person name="Voolstra C.R."/>
        </authorList>
    </citation>
    <scope>NUCLEOTIDE SEQUENCE [LARGE SCALE GENOMIC DNA]</scope>
    <source>
        <strain evidence="4 5">CCMP2467</strain>
    </source>
</reference>
<feature type="region of interest" description="Disordered" evidence="2">
    <location>
        <begin position="71"/>
        <end position="97"/>
    </location>
</feature>
<dbReference type="Gene3D" id="3.90.190.10">
    <property type="entry name" value="Protein tyrosine phosphatase superfamily"/>
    <property type="match status" value="1"/>
</dbReference>
<dbReference type="Gene3D" id="1.10.287.110">
    <property type="entry name" value="DnaJ domain"/>
    <property type="match status" value="1"/>
</dbReference>
<dbReference type="GO" id="GO:0005829">
    <property type="term" value="C:cytosol"/>
    <property type="evidence" value="ECO:0007669"/>
    <property type="project" value="TreeGrafter"/>
</dbReference>
<dbReference type="GO" id="GO:0051082">
    <property type="term" value="F:unfolded protein binding"/>
    <property type="evidence" value="ECO:0007669"/>
    <property type="project" value="InterPro"/>
</dbReference>
<evidence type="ECO:0000256" key="1">
    <source>
        <dbReference type="ARBA" id="ARBA00023186"/>
    </source>
</evidence>
<protein>
    <submittedName>
        <fullName evidence="4">DnaJ-like subfamily B member 13</fullName>
    </submittedName>
</protein>
<proteinExistence type="predicted"/>
<dbReference type="Proteomes" id="UP000186817">
    <property type="component" value="Unassembled WGS sequence"/>
</dbReference>
<dbReference type="InterPro" id="IPR036770">
    <property type="entry name" value="Ankyrin_rpt-contain_sf"/>
</dbReference>
<dbReference type="CDD" id="cd06257">
    <property type="entry name" value="DnaJ"/>
    <property type="match status" value="1"/>
</dbReference>
<evidence type="ECO:0000259" key="3">
    <source>
        <dbReference type="PROSITE" id="PS50076"/>
    </source>
</evidence>
<dbReference type="SUPFAM" id="SSF46565">
    <property type="entry name" value="Chaperone J-domain"/>
    <property type="match status" value="1"/>
</dbReference>
<dbReference type="Pfam" id="PF01556">
    <property type="entry name" value="DnaJ_C"/>
    <property type="match status" value="1"/>
</dbReference>
<evidence type="ECO:0000313" key="4">
    <source>
        <dbReference type="EMBL" id="OLP80749.1"/>
    </source>
</evidence>
<comment type="caution">
    <text evidence="4">The sequence shown here is derived from an EMBL/GenBank/DDBJ whole genome shotgun (WGS) entry which is preliminary data.</text>
</comment>
<dbReference type="Pfam" id="PF00226">
    <property type="entry name" value="DnaJ"/>
    <property type="match status" value="1"/>
</dbReference>
<feature type="domain" description="J" evidence="3">
    <location>
        <begin position="5"/>
        <end position="71"/>
    </location>
</feature>
<accession>A0A1Q9CCT3</accession>
<dbReference type="SMART" id="SM00271">
    <property type="entry name" value="DnaJ"/>
    <property type="match status" value="1"/>
</dbReference>
<dbReference type="Gene3D" id="2.60.260.20">
    <property type="entry name" value="Urease metallochaperone UreE, N-terminal domain"/>
    <property type="match status" value="2"/>
</dbReference>
<feature type="region of interest" description="Disordered" evidence="2">
    <location>
        <begin position="1846"/>
        <end position="1934"/>
    </location>
</feature>
<evidence type="ECO:0000256" key="2">
    <source>
        <dbReference type="SAM" id="MobiDB-lite"/>
    </source>
</evidence>
<sequence length="2249" mass="250445">MPGKDYYGILGIGRDANQDDIKKAYRRAALKWHPDKNQERRAEAEEKFKDIAEAYDVLSDAEKKSIYDQHGEEGLKGGVPGPDPAGGMPGGPGGFHYQFSGDPNDMFARFFKVLAWSGREAHRQGRGESFLGLQLDKEEPNTMHSRILRRVPPVGAIKDPDKDSAERFITVQSFRRQRKLEDEQERKERWEAKLGHGLANGKISNEIVEDGGKRLANVAASLHLRVVNFLRDNWSTSDETTEAGKPARTLLQFMEVIKRNNKVLEERGHEIYMLANIRQTLSSFRLLEKTTAKAIPQRVPLTVGPGFSVPDNASVEGSIAPDIILAQGISTANDAHWQSFVNSMGVGISGWLSESESAKYLLSPLTGILRETLKACGRTSTFFFKPRGADHASSLDISMTSVSPVLVERKKLWPSLPFPGCSPGTLKTVENLQEDTLKCIAKGEKDIIKSNVANWKDDMRSIPHKRKRSKRFWEAPSFAFVLSSLMKASLARSDSASADAVAAPVDQARPRLDIVDIRLLQLALTDRQMAPSAEILGAYVGQPSEEPRCFSWNSVLNDLDFPFATHRLHAKLRVVAGSPQNQQWARWVHDFFSPVDISVVNEKMKHHLRESWRRSLATCSWVRHELRWEDIPEYDSALISRVEEARVAAGASCLIELALSLRLLAQDAGGHVDRNITVSWMDEATLLYWMEPSEQGVLFPTFRWRFTAVRMFWQAEFQLPTYIDDPLAALSPSEPDHVNWRDLHAALARGSPHGTELLQQLDKSDFIERPPLHPVAGKHRYQSINCLAWGQIAHILDFTPGEGQRLHESLTLPASTQWPIEKEKAAFFNANPQPPGRHPGPRPRRKGPLQTLAYFPPASLWTTPRLFTWGLPWRLWELMTLCCKAFHRQTTAKPTTSRRSRTQVKVIGQHQGPDFPYGNAAAALQGTPQTETHRCVETDNPRWARTLGRSQAVHLLGKFSCGQPFANTIHFAVAASGATHRKMKDSFHRSSSFGESPFEEMFGMFGGMGGMGGMGGSMPGMRGGMSQGSQAVRPAVFDLPCSLEDLYNGATKKMKVKRMSSTIARDAEAVLEVEVKPGWKAGTKVTYAGEGDEIGSSGKAQDVVFVIREKRHATFTREGSNLLHHRKIPLVDALTGFKVDVPMLDKKERILRVNVSDMVSPNFAKVVKGEGMPSSKADNKGDLIITFDIVYPSSLTPEQKEKLKAALPRFRSFLDGGPRIVIPDDERSHVQDNAFGLREAKTWMLSICYEKAKVPTSFRQDSAEHESAGLQMRMPLMGALLVADRVMPVVDRDEDADDVTKVEARTADHLISAPGEARERVAGKGKWKVWTAPAVMSAGFGAEASGQRDVADQIDGAGHTTSGASRCVVSKYILGRQDKGLHEIQKLSDQAALAFYVRNIMWDETSFDLRWERGGRSVTHSVLCSHAQVAYRVSQEVARDVPELHGRCIAWRVLRKLHVSLPQDHLLLVGICTQHRAANVIEALTKAVGNLTGVFYLSKVFNYQNVLSYLRKHVNKHMQQVADRVSEQPEGNLRLWQEGASCARELVALCKACMEPQGDDAKKNSMEQLARRVLPGPMDSCDPRRWLLSRAVGEEFRDRKIQKLLRSVLMSDPYGGQVKALRHCRDAYNDRHTMHVMLNLSPFNSKRQIWLGGLAASSNTALLEEAKISVIWPASNSPDMTRAATFEVLPVTDGTGVMAGDLPLEPILQRVNEVARKVLAGSGLLVCCRNGAHRSSLIVLIILMFMTGRRPGELAQNMQRLRNIVDVWSSPPRRQGVNAMKFCENIFEQVLKFRKKSNFPMVSPNDIMAPNQYWQMACVEGRVIPPEEQGKIEELLEERSAAHAASQVSGAASSSSAGAAGADVLAEREGPKASVAKEEAAAEKPAAEKPAAEEPAAEKPEQEKEKAAKEGSKRKDPGPPTEQAEEKKAKSDTEEVLKEVFLSLRSMRRRVREAGLKLGFGTTSSASAAPKSFEEEVDYGADDEEEDEEDLAQNAEAVARNESTTREVLELLFAEQQKLNERLESLLSRQQEPERAVADRVEQAWAALRSKDASSASDFFRELDDATVQSMRDVAGMNPLHLVAREHWYGMSYTLIGRCPSLCNEVSKQRQPPNWTPLMSLANQPKATGAEAKREYEILVVMLPAMTTDALMTQSGTGATCTHLEVSKGNLELVRQVLWELWSRDRALPRRHLELANSMGKSAVDVAFRNNADFARYLKDNWQGPVYTERPAWDERGYAYAWRGKGKGR</sequence>
<dbReference type="SUPFAM" id="SSF52799">
    <property type="entry name" value="(Phosphotyrosine protein) phosphatases II"/>
    <property type="match status" value="1"/>
</dbReference>
<dbReference type="InterPro" id="IPR008971">
    <property type="entry name" value="HSP40/DnaJ_pept-bd"/>
</dbReference>
<keyword evidence="1" id="KW-0143">Chaperone</keyword>
<dbReference type="GO" id="GO:0051087">
    <property type="term" value="F:protein-folding chaperone binding"/>
    <property type="evidence" value="ECO:0007669"/>
    <property type="project" value="TreeGrafter"/>
</dbReference>
<dbReference type="InterPro" id="IPR001623">
    <property type="entry name" value="DnaJ_domain"/>
</dbReference>
<dbReference type="PANTHER" id="PTHR24078:SF553">
    <property type="entry name" value="DNAJ HOMOLOG SUBFAMILY B MEMBER 5"/>
    <property type="match status" value="1"/>
</dbReference>
<gene>
    <name evidence="4" type="primary">DNAJB13</name>
    <name evidence="4" type="ORF">AK812_SmicGene38811</name>
</gene>
<dbReference type="InterPro" id="IPR036869">
    <property type="entry name" value="J_dom_sf"/>
</dbReference>
<name>A0A1Q9CCT3_SYMMI</name>
<dbReference type="CDD" id="cd10747">
    <property type="entry name" value="DnaJ_C"/>
    <property type="match status" value="1"/>
</dbReference>
<feature type="compositionally biased region" description="Basic and acidic residues" evidence="2">
    <location>
        <begin position="1924"/>
        <end position="1934"/>
    </location>
</feature>
<dbReference type="InterPro" id="IPR018253">
    <property type="entry name" value="DnaJ_domain_CS"/>
</dbReference>
<dbReference type="GO" id="GO:0006457">
    <property type="term" value="P:protein folding"/>
    <property type="evidence" value="ECO:0007669"/>
    <property type="project" value="InterPro"/>
</dbReference>
<feature type="region of interest" description="Disordered" evidence="2">
    <location>
        <begin position="1961"/>
        <end position="1989"/>
    </location>
</feature>
<dbReference type="SUPFAM" id="SSF49493">
    <property type="entry name" value="HSP40/DnaJ peptide-binding domain"/>
    <property type="match status" value="2"/>
</dbReference>